<protein>
    <submittedName>
        <fullName evidence="2">Uncharacterized protein</fullName>
    </submittedName>
</protein>
<dbReference type="AlphaFoldDB" id="A0A8J3VKP0"/>
<proteinExistence type="predicted"/>
<evidence type="ECO:0000313" key="3">
    <source>
        <dbReference type="Proteomes" id="UP000612899"/>
    </source>
</evidence>
<accession>A0A8J3VKP0</accession>
<feature type="region of interest" description="Disordered" evidence="1">
    <location>
        <begin position="94"/>
        <end position="116"/>
    </location>
</feature>
<reference evidence="2" key="1">
    <citation type="submission" date="2021-01" db="EMBL/GenBank/DDBJ databases">
        <title>Whole genome shotgun sequence of Rhizocola hellebori NBRC 109834.</title>
        <authorList>
            <person name="Komaki H."/>
            <person name="Tamura T."/>
        </authorList>
    </citation>
    <scope>NUCLEOTIDE SEQUENCE</scope>
    <source>
        <strain evidence="2">NBRC 109834</strain>
    </source>
</reference>
<name>A0A8J3VKP0_9ACTN</name>
<evidence type="ECO:0000256" key="1">
    <source>
        <dbReference type="SAM" id="MobiDB-lite"/>
    </source>
</evidence>
<comment type="caution">
    <text evidence="2">The sequence shown here is derived from an EMBL/GenBank/DDBJ whole genome shotgun (WGS) entry which is preliminary data.</text>
</comment>
<gene>
    <name evidence="2" type="ORF">Rhe02_73200</name>
</gene>
<evidence type="ECO:0000313" key="2">
    <source>
        <dbReference type="EMBL" id="GIH09253.1"/>
    </source>
</evidence>
<sequence length="116" mass="12412">MAMTGPERADTKQMQATSDAIEVACQSLQENTGQIVELLGRLAGTLNEAGTSQALRRLGEQLQESDTVIHQRMLDVGRYLGESASVIEAVLSESQADRDETTRKISGGKYGSALNG</sequence>
<keyword evidence="3" id="KW-1185">Reference proteome</keyword>
<dbReference type="EMBL" id="BONY01000064">
    <property type="protein sequence ID" value="GIH09253.1"/>
    <property type="molecule type" value="Genomic_DNA"/>
</dbReference>
<dbReference type="Proteomes" id="UP000612899">
    <property type="component" value="Unassembled WGS sequence"/>
</dbReference>
<organism evidence="2 3">
    <name type="scientific">Rhizocola hellebori</name>
    <dbReference type="NCBI Taxonomy" id="1392758"/>
    <lineage>
        <taxon>Bacteria</taxon>
        <taxon>Bacillati</taxon>
        <taxon>Actinomycetota</taxon>
        <taxon>Actinomycetes</taxon>
        <taxon>Micromonosporales</taxon>
        <taxon>Micromonosporaceae</taxon>
        <taxon>Rhizocola</taxon>
    </lineage>
</organism>